<feature type="region of interest" description="Disordered" evidence="1">
    <location>
        <begin position="159"/>
        <end position="210"/>
    </location>
</feature>
<comment type="caution">
    <text evidence="2">The sequence shown here is derived from an EMBL/GenBank/DDBJ whole genome shotgun (WGS) entry which is preliminary data.</text>
</comment>
<accession>A0ABV7SU31</accession>
<name>A0ABV7SU31_9SPHN</name>
<dbReference type="InterPro" id="IPR037914">
    <property type="entry name" value="SpoVT-AbrB_sf"/>
</dbReference>
<sequence length="210" mass="23365">MDELFIGSALCEVTVAGEILLPRFFHETTQRRSPTKTLFIGLHETAPCLVAYDRHYAQQRHFGAEAQRLHDDPQRLRRTYGFVARSAIAPDGMIVLPALMRDRGRIGATALLVATGERFEIWDLEAVLHGGPSDLILLATHHRLAHIANEVLHVPALSSHQPRCGADMPHQPGLRVQPVSQMRPRHDPVGRADDQRPVAQGAQRISRDAP</sequence>
<proteinExistence type="predicted"/>
<organism evidence="2 3">
    <name type="scientific">Sphingomonas hylomeconis</name>
    <dbReference type="NCBI Taxonomy" id="1395958"/>
    <lineage>
        <taxon>Bacteria</taxon>
        <taxon>Pseudomonadati</taxon>
        <taxon>Pseudomonadota</taxon>
        <taxon>Alphaproteobacteria</taxon>
        <taxon>Sphingomonadales</taxon>
        <taxon>Sphingomonadaceae</taxon>
        <taxon>Sphingomonas</taxon>
    </lineage>
</organism>
<dbReference type="InterPro" id="IPR038619">
    <property type="entry name" value="MraZ_sf"/>
</dbReference>
<keyword evidence="3" id="KW-1185">Reference proteome</keyword>
<evidence type="ECO:0000313" key="3">
    <source>
        <dbReference type="Proteomes" id="UP001595713"/>
    </source>
</evidence>
<dbReference type="EMBL" id="JBHRXP010000004">
    <property type="protein sequence ID" value="MFC3580488.1"/>
    <property type="molecule type" value="Genomic_DNA"/>
</dbReference>
<dbReference type="Proteomes" id="UP001595713">
    <property type="component" value="Unassembled WGS sequence"/>
</dbReference>
<protein>
    <submittedName>
        <fullName evidence="2">Division/cell wall cluster transcriptional repressor MraZ</fullName>
    </submittedName>
</protein>
<reference evidence="3" key="1">
    <citation type="journal article" date="2019" name="Int. J. Syst. Evol. Microbiol.">
        <title>The Global Catalogue of Microorganisms (GCM) 10K type strain sequencing project: providing services to taxonomists for standard genome sequencing and annotation.</title>
        <authorList>
            <consortium name="The Broad Institute Genomics Platform"/>
            <consortium name="The Broad Institute Genome Sequencing Center for Infectious Disease"/>
            <person name="Wu L."/>
            <person name="Ma J."/>
        </authorList>
    </citation>
    <scope>NUCLEOTIDE SEQUENCE [LARGE SCALE GENOMIC DNA]</scope>
    <source>
        <strain evidence="3">KCTC 42739</strain>
    </source>
</reference>
<dbReference type="RefSeq" id="WP_261294941.1">
    <property type="nucleotide sequence ID" value="NZ_JANQBK010000012.1"/>
</dbReference>
<evidence type="ECO:0000256" key="1">
    <source>
        <dbReference type="SAM" id="MobiDB-lite"/>
    </source>
</evidence>
<dbReference type="Gene3D" id="3.40.1550.20">
    <property type="entry name" value="Transcriptional regulator MraZ domain"/>
    <property type="match status" value="1"/>
</dbReference>
<dbReference type="SUPFAM" id="SSF89447">
    <property type="entry name" value="AbrB/MazE/MraZ-like"/>
    <property type="match status" value="1"/>
</dbReference>
<gene>
    <name evidence="2" type="ORF">ACFONA_09970</name>
</gene>
<evidence type="ECO:0000313" key="2">
    <source>
        <dbReference type="EMBL" id="MFC3580488.1"/>
    </source>
</evidence>
<feature type="compositionally biased region" description="Basic and acidic residues" evidence="1">
    <location>
        <begin position="184"/>
        <end position="196"/>
    </location>
</feature>